<feature type="domain" description="Protein kinase" evidence="7">
    <location>
        <begin position="14"/>
        <end position="310"/>
    </location>
</feature>
<evidence type="ECO:0000256" key="3">
    <source>
        <dbReference type="ARBA" id="ARBA00022777"/>
    </source>
</evidence>
<dbReference type="EMBL" id="CP114040">
    <property type="protein sequence ID" value="WAS93518.1"/>
    <property type="molecule type" value="Genomic_DNA"/>
</dbReference>
<dbReference type="PROSITE" id="PS50011">
    <property type="entry name" value="PROTEIN_KINASE_DOM"/>
    <property type="match status" value="1"/>
</dbReference>
<dbReference type="InterPro" id="IPR011009">
    <property type="entry name" value="Kinase-like_dom_sf"/>
</dbReference>
<dbReference type="Pfam" id="PF13424">
    <property type="entry name" value="TPR_12"/>
    <property type="match status" value="2"/>
</dbReference>
<feature type="region of interest" description="Disordered" evidence="6">
    <location>
        <begin position="164"/>
        <end position="195"/>
    </location>
</feature>
<dbReference type="InterPro" id="IPR011990">
    <property type="entry name" value="TPR-like_helical_dom_sf"/>
</dbReference>
<dbReference type="InterPro" id="IPR017441">
    <property type="entry name" value="Protein_kinase_ATP_BS"/>
</dbReference>
<dbReference type="PROSITE" id="PS00107">
    <property type="entry name" value="PROTEIN_KINASE_ATP"/>
    <property type="match status" value="1"/>
</dbReference>
<keyword evidence="1" id="KW-0808">Transferase</keyword>
<sequence length="829" mass="88754">MTDTQAQPTAIGPFVVLRKLGEGAMGVVYAGYDLALDRKVALKLVRPSLLGNESVRERMIREAQAMARLSHPHVVQVYQVGPHERSLYMAMEYIEGETLGTWQRAQARPWPMVLRTVCDAGRGLAAAHAAGLVHRDFKPDNVLVDAGGRARVVDFGLVQAGTSIDERLGEDEETEEPVSQSTLPSGQFSSERSGGLRWSARLTRRGNTLGTPLYMSPEQHFGQPVGPWSDQYSFALTLYEALYGEHPFCADSWEGIRKQIRAGVVPPPSPGSPVPWRLYKVLARALAYRPEERWPSLAAMIAALEHDPWRRPLAVMAVVGLLGLASAVSYAAASRGQEPPRCQAVEHELAGVWDRDRAEAVATAFAATQAHFAGDALERVKSRLDDYAKSWTDASREVCEAHTTGSQTGRMIDLRSACLGRRKAHLAALVDVFAAADREVVEHAVQAVAALPSIGACNDAEGLIGGTTPPDDPRTAARVEALRKQTARAAVLEATGQFEAGLAVVAGVRAEADEVGYGPLIAEVALTEGRLQVGAADAAAAEAALVRAIRLGISHDLHAVAAEAAARRIFVLGAVLERRAEALAAEVFAEALVERARDDGRLAALLSNNLGAVHDLQGDTDTARAYYERTIAGLERRPGLPDPLLAITHNNLGGMYHDRGDFVRARGHYELAMQLFRAIVGDAHPFVAHAVAGLGDADAGSGELARAQAHYEQALARMEAAYGARHLYLLHPLTGLGRVHARRGRAAEAEQTFARAVTMADELDLGHPLLAQALEGLGDLAAARGEPGRAAAFYERAAQVWTASGDAAAGQRAVLRAREMRDAPAAAGQ</sequence>
<evidence type="ECO:0000256" key="1">
    <source>
        <dbReference type="ARBA" id="ARBA00022679"/>
    </source>
</evidence>
<feature type="compositionally biased region" description="Polar residues" evidence="6">
    <location>
        <begin position="177"/>
        <end position="192"/>
    </location>
</feature>
<reference evidence="8" key="1">
    <citation type="submission" date="2022-11" db="EMBL/GenBank/DDBJ databases">
        <title>Minimal conservation of predation-associated metabolite biosynthetic gene clusters underscores biosynthetic potential of Myxococcota including descriptions for ten novel species: Archangium lansinium sp. nov., Myxococcus landrumus sp. nov., Nannocystis bai.</title>
        <authorList>
            <person name="Ahearne A."/>
            <person name="Stevens C."/>
            <person name="Dowd S."/>
        </authorList>
    </citation>
    <scope>NUCLEOTIDE SEQUENCE</scope>
    <source>
        <strain evidence="8">Fl3</strain>
    </source>
</reference>
<proteinExistence type="predicted"/>
<name>A0ABY7H2P3_9BACT</name>
<dbReference type="Pfam" id="PF00069">
    <property type="entry name" value="Pkinase"/>
    <property type="match status" value="1"/>
</dbReference>
<dbReference type="PANTHER" id="PTHR43289:SF6">
    <property type="entry name" value="SERINE_THREONINE-PROTEIN KINASE NEKL-3"/>
    <property type="match status" value="1"/>
</dbReference>
<dbReference type="Proteomes" id="UP001164459">
    <property type="component" value="Chromosome"/>
</dbReference>
<feature type="binding site" evidence="5">
    <location>
        <position position="43"/>
    </location>
    <ligand>
        <name>ATP</name>
        <dbReference type="ChEBI" id="CHEBI:30616"/>
    </ligand>
</feature>
<evidence type="ECO:0000256" key="5">
    <source>
        <dbReference type="PROSITE-ProRule" id="PRU10141"/>
    </source>
</evidence>
<dbReference type="PROSITE" id="PS00108">
    <property type="entry name" value="PROTEIN_KINASE_ST"/>
    <property type="match status" value="1"/>
</dbReference>
<evidence type="ECO:0000256" key="4">
    <source>
        <dbReference type="ARBA" id="ARBA00022840"/>
    </source>
</evidence>
<evidence type="ECO:0000256" key="6">
    <source>
        <dbReference type="SAM" id="MobiDB-lite"/>
    </source>
</evidence>
<evidence type="ECO:0000313" key="8">
    <source>
        <dbReference type="EMBL" id="WAS93518.1"/>
    </source>
</evidence>
<organism evidence="8 9">
    <name type="scientific">Nannocystis punicea</name>
    <dbReference type="NCBI Taxonomy" id="2995304"/>
    <lineage>
        <taxon>Bacteria</taxon>
        <taxon>Pseudomonadati</taxon>
        <taxon>Myxococcota</taxon>
        <taxon>Polyangia</taxon>
        <taxon>Nannocystales</taxon>
        <taxon>Nannocystaceae</taxon>
        <taxon>Nannocystis</taxon>
    </lineage>
</organism>
<dbReference type="SUPFAM" id="SSF56112">
    <property type="entry name" value="Protein kinase-like (PK-like)"/>
    <property type="match status" value="1"/>
</dbReference>
<evidence type="ECO:0000313" key="9">
    <source>
        <dbReference type="Proteomes" id="UP001164459"/>
    </source>
</evidence>
<dbReference type="Gene3D" id="3.30.200.20">
    <property type="entry name" value="Phosphorylase Kinase, domain 1"/>
    <property type="match status" value="1"/>
</dbReference>
<dbReference type="InterPro" id="IPR000719">
    <property type="entry name" value="Prot_kinase_dom"/>
</dbReference>
<keyword evidence="9" id="KW-1185">Reference proteome</keyword>
<evidence type="ECO:0000256" key="2">
    <source>
        <dbReference type="ARBA" id="ARBA00022741"/>
    </source>
</evidence>
<dbReference type="InterPro" id="IPR008271">
    <property type="entry name" value="Ser/Thr_kinase_AS"/>
</dbReference>
<dbReference type="PANTHER" id="PTHR43289">
    <property type="entry name" value="MITOGEN-ACTIVATED PROTEIN KINASE KINASE KINASE 20-RELATED"/>
    <property type="match status" value="1"/>
</dbReference>
<keyword evidence="3" id="KW-0418">Kinase</keyword>
<dbReference type="SMART" id="SM00028">
    <property type="entry name" value="TPR"/>
    <property type="match status" value="5"/>
</dbReference>
<evidence type="ECO:0000259" key="7">
    <source>
        <dbReference type="PROSITE" id="PS50011"/>
    </source>
</evidence>
<gene>
    <name evidence="8" type="ORF">O0S08_45885</name>
</gene>
<dbReference type="Pfam" id="PF13374">
    <property type="entry name" value="TPR_10"/>
    <property type="match status" value="1"/>
</dbReference>
<protein>
    <submittedName>
        <fullName evidence="8">Tetratricopeptide repeat protein</fullName>
    </submittedName>
</protein>
<dbReference type="RefSeq" id="WP_269035856.1">
    <property type="nucleotide sequence ID" value="NZ_CP114040.1"/>
</dbReference>
<keyword evidence="4 5" id="KW-0067">ATP-binding</keyword>
<keyword evidence="2 5" id="KW-0547">Nucleotide-binding</keyword>
<dbReference type="Gene3D" id="1.10.510.10">
    <property type="entry name" value="Transferase(Phosphotransferase) domain 1"/>
    <property type="match status" value="1"/>
</dbReference>
<dbReference type="InterPro" id="IPR019734">
    <property type="entry name" value="TPR_rpt"/>
</dbReference>
<dbReference type="CDD" id="cd14014">
    <property type="entry name" value="STKc_PknB_like"/>
    <property type="match status" value="1"/>
</dbReference>
<dbReference type="SUPFAM" id="SSF48452">
    <property type="entry name" value="TPR-like"/>
    <property type="match status" value="1"/>
</dbReference>
<accession>A0ABY7H2P3</accession>
<dbReference type="Gene3D" id="1.25.40.10">
    <property type="entry name" value="Tetratricopeptide repeat domain"/>
    <property type="match status" value="2"/>
</dbReference>